<dbReference type="SUPFAM" id="SSF56801">
    <property type="entry name" value="Acetyl-CoA synthetase-like"/>
    <property type="match status" value="1"/>
</dbReference>
<accession>A0A8E2RVX9</accession>
<dbReference type="InterPro" id="IPR045851">
    <property type="entry name" value="AMP-bd_C_sf"/>
</dbReference>
<organism evidence="3 4">
    <name type="scientific">Burkholderia multivorans</name>
    <dbReference type="NCBI Taxonomy" id="87883"/>
    <lineage>
        <taxon>Bacteria</taxon>
        <taxon>Pseudomonadati</taxon>
        <taxon>Pseudomonadota</taxon>
        <taxon>Betaproteobacteria</taxon>
        <taxon>Burkholderiales</taxon>
        <taxon>Burkholderiaceae</taxon>
        <taxon>Burkholderia</taxon>
        <taxon>Burkholderia cepacia complex</taxon>
    </lineage>
</organism>
<dbReference type="PANTHER" id="PTHR43767">
    <property type="entry name" value="LONG-CHAIN-FATTY-ACID--COA LIGASE"/>
    <property type="match status" value="1"/>
</dbReference>
<reference evidence="3 4" key="1">
    <citation type="submission" date="2018-03" db="EMBL/GenBank/DDBJ databases">
        <authorList>
            <person name="Nguyen K."/>
            <person name="Fouts D."/>
            <person name="Sutton G."/>
        </authorList>
    </citation>
    <scope>NUCLEOTIDE SEQUENCE [LARGE SCALE GENOMIC DNA]</scope>
    <source>
        <strain evidence="3 4">AU17135</strain>
    </source>
</reference>
<dbReference type="GO" id="GO:0016878">
    <property type="term" value="F:acid-thiol ligase activity"/>
    <property type="evidence" value="ECO:0007669"/>
    <property type="project" value="UniProtKB-ARBA"/>
</dbReference>
<proteinExistence type="predicted"/>
<dbReference type="NCBIfam" id="NF004808">
    <property type="entry name" value="PRK06155.1"/>
    <property type="match status" value="1"/>
</dbReference>
<dbReference type="InterPro" id="IPR050237">
    <property type="entry name" value="ATP-dep_AMP-bd_enzyme"/>
</dbReference>
<feature type="domain" description="AMP-binding enzyme C-terminal" evidence="2">
    <location>
        <begin position="439"/>
        <end position="514"/>
    </location>
</feature>
<sequence>MFMELTDTIVEQCADEPAVVSLRTLPALLAARVARNAEGPLFSDGTTVWSGADAIEIAARRAGTLAAHGIKRGDRVALLCGNRAEFMEVVLGCGWLGAVVVPINTASRGPQLEHILRNSGARLLVAEAHLVDVVHALDARDLPLEHIWLIDEPAANSLAPRYSTTPLPRATESIPAADVDEGDAFAVLYTSGTSGLSKGVICPHAQFYWWGYNTARDLGVVAGDILYTCLPLFHTNALNSFFQAMLHDAQLVVGRRFSASGFFDALVATQATVTFVLGAMVPILLGRPITANERKHRVRVALAPGVPGHFQEEFTARCGIALIDGYGSTETNAVIGGVASVQRPGYMGRLAEGFEARVVDEHDRPVPDGQPGELILRASEPFSFANGYLGMPAETVKAWRNLWFHTGDRVIREADGYFRFVDRQKDAIRRRGENISSYEVEQVLLSHPSVETAAVFAVKSALAEDEVMAVIGLRDGEALEPLDLIRYCEPRLPYFAVPRYLDFEQELPKTENGKIQKFKLRETGVTATTWDLEMSGYQLKRR</sequence>
<comment type="caution">
    <text evidence="3">The sequence shown here is derived from an EMBL/GenBank/DDBJ whole genome shotgun (WGS) entry which is preliminary data.</text>
</comment>
<evidence type="ECO:0000313" key="4">
    <source>
        <dbReference type="Proteomes" id="UP000237686"/>
    </source>
</evidence>
<evidence type="ECO:0000313" key="3">
    <source>
        <dbReference type="EMBL" id="PRF21843.1"/>
    </source>
</evidence>
<dbReference type="Gene3D" id="3.40.50.12780">
    <property type="entry name" value="N-terminal domain of ligase-like"/>
    <property type="match status" value="1"/>
</dbReference>
<dbReference type="PROSITE" id="PS00455">
    <property type="entry name" value="AMP_BINDING"/>
    <property type="match status" value="1"/>
</dbReference>
<dbReference type="Pfam" id="PF13193">
    <property type="entry name" value="AMP-binding_C"/>
    <property type="match status" value="1"/>
</dbReference>
<gene>
    <name evidence="3" type="ORF">C6P98_17450</name>
</gene>
<dbReference type="Pfam" id="PF00501">
    <property type="entry name" value="AMP-binding"/>
    <property type="match status" value="1"/>
</dbReference>
<dbReference type="InterPro" id="IPR000873">
    <property type="entry name" value="AMP-dep_synth/lig_dom"/>
</dbReference>
<dbReference type="InterPro" id="IPR025110">
    <property type="entry name" value="AMP-bd_C"/>
</dbReference>
<protein>
    <submittedName>
        <fullName evidence="3">ATP-dependent acyl-CoA ligase</fullName>
    </submittedName>
</protein>
<name>A0A8E2RVX9_9BURK</name>
<dbReference type="AlphaFoldDB" id="A0A8E2RVX9"/>
<dbReference type="EMBL" id="PVFZ01000048">
    <property type="protein sequence ID" value="PRF21843.1"/>
    <property type="molecule type" value="Genomic_DNA"/>
</dbReference>
<dbReference type="Gene3D" id="3.30.300.30">
    <property type="match status" value="1"/>
</dbReference>
<evidence type="ECO:0000259" key="2">
    <source>
        <dbReference type="Pfam" id="PF13193"/>
    </source>
</evidence>
<evidence type="ECO:0000259" key="1">
    <source>
        <dbReference type="Pfam" id="PF00501"/>
    </source>
</evidence>
<feature type="domain" description="AMP-dependent synthetase/ligase" evidence="1">
    <location>
        <begin position="32"/>
        <end position="388"/>
    </location>
</feature>
<dbReference type="PANTHER" id="PTHR43767:SF1">
    <property type="entry name" value="NONRIBOSOMAL PEPTIDE SYNTHASE PES1 (EUROFUNG)-RELATED"/>
    <property type="match status" value="1"/>
</dbReference>
<dbReference type="Proteomes" id="UP000237686">
    <property type="component" value="Unassembled WGS sequence"/>
</dbReference>
<dbReference type="InterPro" id="IPR042099">
    <property type="entry name" value="ANL_N_sf"/>
</dbReference>
<keyword evidence="3" id="KW-0436">Ligase</keyword>
<dbReference type="InterPro" id="IPR020845">
    <property type="entry name" value="AMP-binding_CS"/>
</dbReference>